<evidence type="ECO:0000256" key="11">
    <source>
        <dbReference type="SAM" id="Phobius"/>
    </source>
</evidence>
<feature type="transmembrane region" description="Helical" evidence="11">
    <location>
        <begin position="303"/>
        <end position="329"/>
    </location>
</feature>
<keyword evidence="8 11" id="KW-0472">Membrane</keyword>
<feature type="region of interest" description="Disordered" evidence="10">
    <location>
        <begin position="435"/>
        <end position="455"/>
    </location>
</feature>
<evidence type="ECO:0000256" key="9">
    <source>
        <dbReference type="ARBA" id="ARBA00023201"/>
    </source>
</evidence>
<feature type="domain" description="Cation/H+ exchanger transmembrane" evidence="12">
    <location>
        <begin position="15"/>
        <end position="404"/>
    </location>
</feature>
<dbReference type="PANTHER" id="PTHR10110">
    <property type="entry name" value="SODIUM/HYDROGEN EXCHANGER"/>
    <property type="match status" value="1"/>
</dbReference>
<proteinExistence type="predicted"/>
<keyword evidence="7" id="KW-0406">Ion transport</keyword>
<reference evidence="13 14" key="1">
    <citation type="submission" date="2020-08" db="EMBL/GenBank/DDBJ databases">
        <title>Genomic Encyclopedia of Type Strains, Phase IV (KMG-V): Genome sequencing to study the core and pangenomes of soil and plant-associated prokaryotes.</title>
        <authorList>
            <person name="Whitman W."/>
        </authorList>
    </citation>
    <scope>NUCLEOTIDE SEQUENCE [LARGE SCALE GENOMIC DNA]</scope>
    <source>
        <strain evidence="13 14">SEMIA 415</strain>
    </source>
</reference>
<evidence type="ECO:0000256" key="4">
    <source>
        <dbReference type="ARBA" id="ARBA00022692"/>
    </source>
</evidence>
<keyword evidence="2" id="KW-0813">Transport</keyword>
<feature type="transmembrane region" description="Helical" evidence="11">
    <location>
        <begin position="31"/>
        <end position="51"/>
    </location>
</feature>
<evidence type="ECO:0000256" key="6">
    <source>
        <dbReference type="ARBA" id="ARBA00023053"/>
    </source>
</evidence>
<feature type="transmembrane region" description="Helical" evidence="11">
    <location>
        <begin position="57"/>
        <end position="75"/>
    </location>
</feature>
<evidence type="ECO:0000256" key="10">
    <source>
        <dbReference type="SAM" id="MobiDB-lite"/>
    </source>
</evidence>
<feature type="transmembrane region" description="Helical" evidence="11">
    <location>
        <begin position="158"/>
        <end position="179"/>
    </location>
</feature>
<dbReference type="GO" id="GO:0015386">
    <property type="term" value="F:potassium:proton antiporter activity"/>
    <property type="evidence" value="ECO:0007669"/>
    <property type="project" value="TreeGrafter"/>
</dbReference>
<accession>A0AAE2MLE4</accession>
<protein>
    <submittedName>
        <fullName evidence="13">CPA1 family monovalent cation:H+ antiporter</fullName>
    </submittedName>
</protein>
<gene>
    <name evidence="13" type="ORF">GGE16_003485</name>
</gene>
<comment type="subcellular location">
    <subcellularLocation>
        <location evidence="1">Cell membrane</location>
        <topology evidence="1">Multi-pass membrane protein</topology>
    </subcellularLocation>
</comment>
<sequence length="523" mass="55284">MSLKEQYEFLVFLLVAILILELVARRLGLPPAASFIAGGMALAFVPGVPVIEIDPDLVMVVFLPPLLMSSAYFTIWRDFKDQWRGIFSLAFGAVIFTTMSVGWVVHLVLPELPLPVAFALGAVVSPPDAVAASAVLSKLNLPSRLVALLEGESLVNDATGLVLFAIAVTAALTGEFSVYQATGSFIWLTAAGTSVGLGTGWLGIQAIKRLPEPELVVTATLLLSTTSYVAGEAVGGSGVLSTVATGLVIGWNHHEAVPAATRVGAQSFWKALVFIMESLLFILIGLSLRGLVARLSSVTDPVYLGVVPVSAVVATVVIARFVWISGCAGAMKVRQASGYASRNDMSPGSLVVIAWSGMRGVVTLTAALSFPAELPGRDLVLVASFAVIVVTVLLQGSTLAPLARALGVAAPEEAAKFMESKVAVRRHLSAIRGETAATGKSAGVQQQSTADIEEDSEFEADRIEAAVQRVRAARAELLRIYRKGDVHENVMRDIEHELDLEEMGAQLRKHGVAPDGRAAREKS</sequence>
<feature type="transmembrane region" description="Helical" evidence="11">
    <location>
        <begin position="185"/>
        <end position="204"/>
    </location>
</feature>
<name>A0AAE2MLE4_RHILE</name>
<feature type="transmembrane region" description="Helical" evidence="11">
    <location>
        <begin position="6"/>
        <end position="24"/>
    </location>
</feature>
<evidence type="ECO:0000256" key="7">
    <source>
        <dbReference type="ARBA" id="ARBA00023065"/>
    </source>
</evidence>
<feature type="transmembrane region" description="Helical" evidence="11">
    <location>
        <begin position="115"/>
        <end position="137"/>
    </location>
</feature>
<feature type="transmembrane region" description="Helical" evidence="11">
    <location>
        <begin position="271"/>
        <end position="291"/>
    </location>
</feature>
<evidence type="ECO:0000313" key="13">
    <source>
        <dbReference type="EMBL" id="MBB4291426.1"/>
    </source>
</evidence>
<dbReference type="Proteomes" id="UP000538507">
    <property type="component" value="Unassembled WGS sequence"/>
</dbReference>
<dbReference type="EMBL" id="JACIGO010000003">
    <property type="protein sequence ID" value="MBB4291426.1"/>
    <property type="molecule type" value="Genomic_DNA"/>
</dbReference>
<evidence type="ECO:0000256" key="3">
    <source>
        <dbReference type="ARBA" id="ARBA00022475"/>
    </source>
</evidence>
<dbReference type="InterPro" id="IPR006153">
    <property type="entry name" value="Cation/H_exchanger_TM"/>
</dbReference>
<organism evidence="13 14">
    <name type="scientific">Rhizobium leguminosarum</name>
    <dbReference type="NCBI Taxonomy" id="384"/>
    <lineage>
        <taxon>Bacteria</taxon>
        <taxon>Pseudomonadati</taxon>
        <taxon>Pseudomonadota</taxon>
        <taxon>Alphaproteobacteria</taxon>
        <taxon>Hyphomicrobiales</taxon>
        <taxon>Rhizobiaceae</taxon>
        <taxon>Rhizobium/Agrobacterium group</taxon>
        <taxon>Rhizobium</taxon>
    </lineage>
</organism>
<dbReference type="GO" id="GO:0051453">
    <property type="term" value="P:regulation of intracellular pH"/>
    <property type="evidence" value="ECO:0007669"/>
    <property type="project" value="TreeGrafter"/>
</dbReference>
<keyword evidence="9" id="KW-0739">Sodium transport</keyword>
<evidence type="ECO:0000256" key="1">
    <source>
        <dbReference type="ARBA" id="ARBA00004651"/>
    </source>
</evidence>
<comment type="caution">
    <text evidence="13">The sequence shown here is derived from an EMBL/GenBank/DDBJ whole genome shotgun (WGS) entry which is preliminary data.</text>
</comment>
<dbReference type="Gene3D" id="6.10.140.1330">
    <property type="match status" value="1"/>
</dbReference>
<feature type="transmembrane region" description="Helical" evidence="11">
    <location>
        <begin position="376"/>
        <end position="394"/>
    </location>
</feature>
<dbReference type="GO" id="GO:0098719">
    <property type="term" value="P:sodium ion import across plasma membrane"/>
    <property type="evidence" value="ECO:0007669"/>
    <property type="project" value="TreeGrafter"/>
</dbReference>
<dbReference type="Pfam" id="PF00999">
    <property type="entry name" value="Na_H_Exchanger"/>
    <property type="match status" value="1"/>
</dbReference>
<feature type="transmembrane region" description="Helical" evidence="11">
    <location>
        <begin position="350"/>
        <end position="370"/>
    </location>
</feature>
<dbReference type="GO" id="GO:0005886">
    <property type="term" value="C:plasma membrane"/>
    <property type="evidence" value="ECO:0007669"/>
    <property type="project" value="UniProtKB-SubCell"/>
</dbReference>
<evidence type="ECO:0000313" key="14">
    <source>
        <dbReference type="Proteomes" id="UP000538507"/>
    </source>
</evidence>
<feature type="transmembrane region" description="Helical" evidence="11">
    <location>
        <begin position="87"/>
        <end position="109"/>
    </location>
</feature>
<dbReference type="AlphaFoldDB" id="A0AAE2MLE4"/>
<keyword evidence="5 11" id="KW-1133">Transmembrane helix</keyword>
<dbReference type="InterPro" id="IPR018422">
    <property type="entry name" value="Cation/H_exchanger_CPA1"/>
</dbReference>
<evidence type="ECO:0000256" key="8">
    <source>
        <dbReference type="ARBA" id="ARBA00023136"/>
    </source>
</evidence>
<evidence type="ECO:0000256" key="5">
    <source>
        <dbReference type="ARBA" id="ARBA00022989"/>
    </source>
</evidence>
<keyword evidence="6" id="KW-0915">Sodium</keyword>
<dbReference type="GO" id="GO:0015385">
    <property type="term" value="F:sodium:proton antiporter activity"/>
    <property type="evidence" value="ECO:0007669"/>
    <property type="project" value="InterPro"/>
</dbReference>
<dbReference type="RefSeq" id="WP_183608246.1">
    <property type="nucleotide sequence ID" value="NZ_JACHAZ010000001.1"/>
</dbReference>
<dbReference type="PANTHER" id="PTHR10110:SF86">
    <property type="entry name" value="SODIUM_HYDROGEN EXCHANGER 7"/>
    <property type="match status" value="1"/>
</dbReference>
<keyword evidence="3" id="KW-1003">Cell membrane</keyword>
<evidence type="ECO:0000256" key="2">
    <source>
        <dbReference type="ARBA" id="ARBA00022448"/>
    </source>
</evidence>
<evidence type="ECO:0000259" key="12">
    <source>
        <dbReference type="Pfam" id="PF00999"/>
    </source>
</evidence>
<keyword evidence="4 11" id="KW-0812">Transmembrane</keyword>